<dbReference type="GO" id="GO:0015093">
    <property type="term" value="F:ferrous iron transmembrane transporter activity"/>
    <property type="evidence" value="ECO:0007669"/>
    <property type="project" value="TreeGrafter"/>
</dbReference>
<dbReference type="InterPro" id="IPR050860">
    <property type="entry name" value="FeoB_GTPase"/>
</dbReference>
<keyword evidence="1" id="KW-0812">Transmembrane</keyword>
<dbReference type="GO" id="GO:0005886">
    <property type="term" value="C:plasma membrane"/>
    <property type="evidence" value="ECO:0007669"/>
    <property type="project" value="TreeGrafter"/>
</dbReference>
<dbReference type="AlphaFoldDB" id="A0A3B0QZS4"/>
<dbReference type="CDD" id="cd01879">
    <property type="entry name" value="FeoB"/>
    <property type="match status" value="1"/>
</dbReference>
<dbReference type="PANTHER" id="PTHR43185:SF1">
    <property type="entry name" value="FE(2+) TRANSPORTER FEOB"/>
    <property type="match status" value="1"/>
</dbReference>
<dbReference type="InterPro" id="IPR030389">
    <property type="entry name" value="G_FEOB_dom"/>
</dbReference>
<feature type="domain" description="FeoB-type G" evidence="2">
    <location>
        <begin position="14"/>
        <end position="176"/>
    </location>
</feature>
<feature type="non-terminal residue" evidence="3">
    <location>
        <position position="316"/>
    </location>
</feature>
<dbReference type="Gene3D" id="3.40.50.300">
    <property type="entry name" value="P-loop containing nucleotide triphosphate hydrolases"/>
    <property type="match status" value="1"/>
</dbReference>
<organism evidence="3">
    <name type="scientific">hydrothermal vent metagenome</name>
    <dbReference type="NCBI Taxonomy" id="652676"/>
    <lineage>
        <taxon>unclassified sequences</taxon>
        <taxon>metagenomes</taxon>
        <taxon>ecological metagenomes</taxon>
    </lineage>
</organism>
<accession>A0A3B0QZS4</accession>
<keyword evidence="1" id="KW-1133">Transmembrane helix</keyword>
<protein>
    <submittedName>
        <fullName evidence="3">Ferrous iron transport protein B</fullName>
    </submittedName>
</protein>
<dbReference type="InterPro" id="IPR041069">
    <property type="entry name" value="FeoB_Cyto"/>
</dbReference>
<dbReference type="PANTHER" id="PTHR43185">
    <property type="entry name" value="FERROUS IRON TRANSPORT PROTEIN B"/>
    <property type="match status" value="1"/>
</dbReference>
<keyword evidence="1" id="KW-0472">Membrane</keyword>
<gene>
    <name evidence="3" type="ORF">MNBD_DELTA01-1195</name>
</gene>
<evidence type="ECO:0000313" key="3">
    <source>
        <dbReference type="EMBL" id="VAV85521.1"/>
    </source>
</evidence>
<dbReference type="Pfam" id="PF02421">
    <property type="entry name" value="FeoB_N"/>
    <property type="match status" value="1"/>
</dbReference>
<dbReference type="GO" id="GO:0005525">
    <property type="term" value="F:GTP binding"/>
    <property type="evidence" value="ECO:0007669"/>
    <property type="project" value="InterPro"/>
</dbReference>
<dbReference type="Pfam" id="PF17910">
    <property type="entry name" value="FeoB_Cyto"/>
    <property type="match status" value="1"/>
</dbReference>
<dbReference type="Gene3D" id="1.10.287.1770">
    <property type="match status" value="1"/>
</dbReference>
<dbReference type="SUPFAM" id="SSF52540">
    <property type="entry name" value="P-loop containing nucleoside triphosphate hydrolases"/>
    <property type="match status" value="1"/>
</dbReference>
<reference evidence="3" key="1">
    <citation type="submission" date="2018-06" db="EMBL/GenBank/DDBJ databases">
        <authorList>
            <person name="Zhirakovskaya E."/>
        </authorList>
    </citation>
    <scope>NUCLEOTIDE SEQUENCE</scope>
</reference>
<dbReference type="NCBIfam" id="TIGR00231">
    <property type="entry name" value="small_GTP"/>
    <property type="match status" value="1"/>
</dbReference>
<dbReference type="InterPro" id="IPR006073">
    <property type="entry name" value="GTP-bd"/>
</dbReference>
<dbReference type="InterPro" id="IPR027417">
    <property type="entry name" value="P-loop_NTPase"/>
</dbReference>
<sequence length="316" mass="34501">MGCGKEKNQDKSYSKKVVLVGNPNVGKSVIFGAFTGRYATVSNYPGTTVEVSRGVVTLKGEKTLLIDSPGTNTLVPTSEDEVVTRDILINEEISSVLQVMDTKNIRRGLLVTLQLAEMDIKVGLSLNMYDEAGEKGFEIDVEKLKGIVGTEVVPTIATQRWGLDKLKATPSLSKNIAELVRYPAQIDKAARSIEALLPETVSSRRAISLMLVAGDDTMEGWVKKNLDEAVIKKVFEIVTALQKRYSEPVGFIINKLRLARVDKIVSEVVTMTPVKGGVISEFIGKWSMHPVGGLFILLGVLFVMYEFVGVLGAGYF</sequence>
<dbReference type="InterPro" id="IPR005225">
    <property type="entry name" value="Small_GTP-bd"/>
</dbReference>
<evidence type="ECO:0000256" key="1">
    <source>
        <dbReference type="SAM" id="Phobius"/>
    </source>
</evidence>
<feature type="transmembrane region" description="Helical" evidence="1">
    <location>
        <begin position="294"/>
        <end position="315"/>
    </location>
</feature>
<proteinExistence type="predicted"/>
<dbReference type="PROSITE" id="PS51711">
    <property type="entry name" value="G_FEOB"/>
    <property type="match status" value="1"/>
</dbReference>
<name>A0A3B0QZS4_9ZZZZ</name>
<dbReference type="EMBL" id="UOEA01000088">
    <property type="protein sequence ID" value="VAV85521.1"/>
    <property type="molecule type" value="Genomic_DNA"/>
</dbReference>
<dbReference type="PRINTS" id="PR00326">
    <property type="entry name" value="GTP1OBG"/>
</dbReference>
<evidence type="ECO:0000259" key="2">
    <source>
        <dbReference type="PROSITE" id="PS51711"/>
    </source>
</evidence>